<dbReference type="PRINTS" id="PR00081">
    <property type="entry name" value="GDHRDH"/>
</dbReference>
<keyword evidence="4" id="KW-1185">Reference proteome</keyword>
<dbReference type="AlphaFoldDB" id="A0A7G8BD20"/>
<evidence type="ECO:0000313" key="3">
    <source>
        <dbReference type="EMBL" id="QNI30440.1"/>
    </source>
</evidence>
<dbReference type="PROSITE" id="PS00061">
    <property type="entry name" value="ADH_SHORT"/>
    <property type="match status" value="1"/>
</dbReference>
<gene>
    <name evidence="3" type="ORF">H7849_14910</name>
</gene>
<organism evidence="3 4">
    <name type="scientific">Alloacidobacterium dinghuense</name>
    <dbReference type="NCBI Taxonomy" id="2763107"/>
    <lineage>
        <taxon>Bacteria</taxon>
        <taxon>Pseudomonadati</taxon>
        <taxon>Acidobacteriota</taxon>
        <taxon>Terriglobia</taxon>
        <taxon>Terriglobales</taxon>
        <taxon>Acidobacteriaceae</taxon>
        <taxon>Alloacidobacterium</taxon>
    </lineage>
</organism>
<comment type="similarity">
    <text evidence="1">Belongs to the short-chain dehydrogenases/reductases (SDR) family.</text>
</comment>
<keyword evidence="2" id="KW-0560">Oxidoreductase</keyword>
<dbReference type="KEGG" id="adin:H7849_14910"/>
<dbReference type="Proteomes" id="UP000515312">
    <property type="component" value="Chromosome"/>
</dbReference>
<name>A0A7G8BD20_9BACT</name>
<dbReference type="InterPro" id="IPR002347">
    <property type="entry name" value="SDR_fam"/>
</dbReference>
<dbReference type="SUPFAM" id="SSF51735">
    <property type="entry name" value="NAD(P)-binding Rossmann-fold domains"/>
    <property type="match status" value="1"/>
</dbReference>
<evidence type="ECO:0000256" key="2">
    <source>
        <dbReference type="ARBA" id="ARBA00023002"/>
    </source>
</evidence>
<dbReference type="Pfam" id="PF13561">
    <property type="entry name" value="adh_short_C2"/>
    <property type="match status" value="1"/>
</dbReference>
<reference evidence="3 4" key="1">
    <citation type="submission" date="2020-08" db="EMBL/GenBank/DDBJ databases">
        <title>Edaphobacter telluris sp. nov. and Acidobacterium dinghuensis sp. nov., two acidobacteria isolated from forest soil.</title>
        <authorList>
            <person name="Fu J."/>
            <person name="Qiu L."/>
        </authorList>
    </citation>
    <scope>NUCLEOTIDE SEQUENCE [LARGE SCALE GENOMIC DNA]</scope>
    <source>
        <strain evidence="3">4Y35</strain>
    </source>
</reference>
<dbReference type="PANTHER" id="PTHR43669">
    <property type="entry name" value="5-KETO-D-GLUCONATE 5-REDUCTASE"/>
    <property type="match status" value="1"/>
</dbReference>
<dbReference type="PANTHER" id="PTHR43669:SF3">
    <property type="entry name" value="ALCOHOL DEHYDROGENASE, PUTATIVE (AFU_ORTHOLOGUE AFUA_3G03445)-RELATED"/>
    <property type="match status" value="1"/>
</dbReference>
<dbReference type="GO" id="GO:0016491">
    <property type="term" value="F:oxidoreductase activity"/>
    <property type="evidence" value="ECO:0007669"/>
    <property type="project" value="UniProtKB-KW"/>
</dbReference>
<dbReference type="Gene3D" id="3.40.50.720">
    <property type="entry name" value="NAD(P)-binding Rossmann-like Domain"/>
    <property type="match status" value="1"/>
</dbReference>
<dbReference type="EMBL" id="CP060394">
    <property type="protein sequence ID" value="QNI30440.1"/>
    <property type="molecule type" value="Genomic_DNA"/>
</dbReference>
<dbReference type="InterPro" id="IPR036291">
    <property type="entry name" value="NAD(P)-bd_dom_sf"/>
</dbReference>
<dbReference type="CDD" id="cd05233">
    <property type="entry name" value="SDR_c"/>
    <property type="match status" value="1"/>
</dbReference>
<dbReference type="RefSeq" id="WP_186740336.1">
    <property type="nucleotide sequence ID" value="NZ_CP060394.1"/>
</dbReference>
<dbReference type="InterPro" id="IPR020904">
    <property type="entry name" value="Sc_DH/Rdtase_CS"/>
</dbReference>
<sequence>MKLAGKKALITGGNSGIGLATARLFVAEGAEVAITGRDQETLKGAITELRPNARGYRADVTAAEDRKQLFSALAKEFGNLDIVFANAGISGRTVTGATDEAIFENIIYTNLNGAFFTVNSAVPLLNDNGSIIFNGSVHNHLGQSGMAAYAATKGGLVSMARAIAADLAPRNIRVNVVAPGATKTPIWKRGSRANDTAEQSAKLADFVSSSIALGRWGEPEELAKAVLFLASADSSYINAIELVVDGGMTGAPFGAPILRG</sequence>
<dbReference type="FunFam" id="3.40.50.720:FF:000084">
    <property type="entry name" value="Short-chain dehydrogenase reductase"/>
    <property type="match status" value="1"/>
</dbReference>
<evidence type="ECO:0000313" key="4">
    <source>
        <dbReference type="Proteomes" id="UP000515312"/>
    </source>
</evidence>
<accession>A0A7G8BD20</accession>
<dbReference type="PRINTS" id="PR00080">
    <property type="entry name" value="SDRFAMILY"/>
</dbReference>
<evidence type="ECO:0000256" key="1">
    <source>
        <dbReference type="ARBA" id="ARBA00006484"/>
    </source>
</evidence>
<protein>
    <submittedName>
        <fullName evidence="3">SDR family oxidoreductase</fullName>
    </submittedName>
</protein>
<proteinExistence type="inferred from homology"/>